<keyword evidence="1" id="KW-0560">Oxidoreductase</keyword>
<evidence type="ECO:0000313" key="3">
    <source>
        <dbReference type="Proteomes" id="UP000197153"/>
    </source>
</evidence>
<evidence type="ECO:0000313" key="2">
    <source>
        <dbReference type="EMBL" id="ASG23865.1"/>
    </source>
</evidence>
<dbReference type="KEGG" id="nao:Y958_23165"/>
<organism evidence="2 3">
    <name type="scientific">Nitrospirillum viridazoti CBAmc</name>
    <dbReference type="NCBI Taxonomy" id="1441467"/>
    <lineage>
        <taxon>Bacteria</taxon>
        <taxon>Pseudomonadati</taxon>
        <taxon>Pseudomonadota</taxon>
        <taxon>Alphaproteobacteria</taxon>
        <taxon>Rhodospirillales</taxon>
        <taxon>Azospirillaceae</taxon>
        <taxon>Nitrospirillum</taxon>
        <taxon>Nitrospirillum viridazoti</taxon>
    </lineage>
</organism>
<accession>A0A248JYR8</accession>
<keyword evidence="3" id="KW-1185">Reference proteome</keyword>
<gene>
    <name evidence="2" type="ORF">Y958_23165</name>
</gene>
<dbReference type="SUPFAM" id="SSF51197">
    <property type="entry name" value="Clavaminate synthase-like"/>
    <property type="match status" value="1"/>
</dbReference>
<evidence type="ECO:0000256" key="1">
    <source>
        <dbReference type="ARBA" id="ARBA00023002"/>
    </source>
</evidence>
<dbReference type="AlphaFoldDB" id="A0A248JYR8"/>
<dbReference type="EMBL" id="CP022112">
    <property type="protein sequence ID" value="ASG23865.1"/>
    <property type="molecule type" value="Genomic_DNA"/>
</dbReference>
<dbReference type="Gene3D" id="3.60.130.10">
    <property type="entry name" value="Clavaminate synthase-like"/>
    <property type="match status" value="1"/>
</dbReference>
<reference evidence="2 3" key="1">
    <citation type="submission" date="2017-06" db="EMBL/GenBank/DDBJ databases">
        <title>Complete genome sequence of Nitrospirillum amazonense strain CBAmC, an endophytic nitrogen-fixing and plant growth-promoting bacterium, isolated from sugarcane.</title>
        <authorList>
            <person name="Schwab S."/>
            <person name="dos Santos Teixeira K.R."/>
            <person name="Simoes Araujo J.L."/>
            <person name="Soares Vidal M."/>
            <person name="Borges de Freitas H.R."/>
            <person name="Rivello Crivelaro A.L."/>
            <person name="Bueno de Camargo Nunes A."/>
            <person name="dos Santos C.M."/>
            <person name="Palmeira da Silva Rosa D."/>
            <person name="da Silva Padilha D."/>
            <person name="da Silva E."/>
            <person name="Araujo Terra L."/>
            <person name="Soares Mendes V."/>
            <person name="Farinelli L."/>
            <person name="Magalhaes Cruz L."/>
            <person name="Baldani J.I."/>
        </authorList>
    </citation>
    <scope>NUCLEOTIDE SEQUENCE [LARGE SCALE GENOMIC DNA]</scope>
    <source>
        <strain evidence="2 3">CBAmC</strain>
    </source>
</reference>
<sequence length="216" mass="24408">MTLDFEALEENGFCLTSSIYENDVIGLVQQLGSIRVDARSPEPIRAIRPQTAQTAKSNTLSSRYGTGCFPFHTDTAHWEQPARYLLLFCVSPGRGMRPTFLQDSRLWQLDDAEENLACRALWAVGHRRPRLATIATRSSGRLTIRYDMDCMRPMTAEAYQLKELLEGRIGIQPSIRIDWKAGSLLTIDNYRMVHARGDAVQPDPDRLLKRILVGGD</sequence>
<dbReference type="Proteomes" id="UP000197153">
    <property type="component" value="Chromosome 3"/>
</dbReference>
<proteinExistence type="predicted"/>
<dbReference type="GO" id="GO:0016706">
    <property type="term" value="F:2-oxoglutarate-dependent dioxygenase activity"/>
    <property type="evidence" value="ECO:0007669"/>
    <property type="project" value="UniProtKB-ARBA"/>
</dbReference>
<dbReference type="InterPro" id="IPR042098">
    <property type="entry name" value="TauD-like_sf"/>
</dbReference>
<name>A0A248JYR8_9PROT</name>
<protein>
    <submittedName>
        <fullName evidence="2">Uncharacterized protein</fullName>
    </submittedName>
</protein>